<reference evidence="1" key="1">
    <citation type="submission" date="2010-05" db="EMBL/GenBank/DDBJ databases">
        <authorList>
            <person name="Carvalho C.A."/>
            <person name="Lingohr E.J."/>
            <person name="Kropinski A.M."/>
            <person name="Azeredo J.C."/>
        </authorList>
    </citation>
    <scope>NUCLEOTIDE SEQUENCE</scope>
</reference>
<protein>
    <submittedName>
        <fullName evidence="1">Uncharacterized protein</fullName>
    </submittedName>
</protein>
<evidence type="ECO:0000313" key="1">
    <source>
        <dbReference type="EMBL" id="AEF56820.1"/>
    </source>
</evidence>
<proteinExistence type="predicted"/>
<dbReference type="EMBL" id="HM246722">
    <property type="protein sequence ID" value="AEF56820.1"/>
    <property type="molecule type" value="Genomic_DNA"/>
</dbReference>
<name>H6SUI9_9CAUD</name>
<organism evidence="1">
    <name type="scientific">Campylobacter virus IBB35</name>
    <dbReference type="NCBI Taxonomy" id="1006972"/>
    <lineage>
        <taxon>Viruses</taxon>
        <taxon>Duplodnaviria</taxon>
        <taxon>Heunggongvirae</taxon>
        <taxon>Uroviricota</taxon>
        <taxon>Caudoviricetes</taxon>
        <taxon>Connertonviridae</taxon>
        <taxon>Firehammervirus</taxon>
    </lineage>
</organism>
<reference evidence="1" key="2">
    <citation type="journal article" date="2012" name="Virol. J.">
        <title>The genome and proteome of a Campylobacter coli bacteriophage vB_CcoM-IBB_35 reveal unusual features.</title>
        <authorList>
            <person name="Carvalho C.M."/>
            <person name="Kropinski A.M."/>
            <person name="Lingohr E.J."/>
            <person name="Santos S.B."/>
            <person name="King J."/>
            <person name="Azeredo J."/>
        </authorList>
    </citation>
    <scope>NUCLEOTIDE SEQUENCE</scope>
</reference>
<sequence>MICFNTCSFRIISAVHLEPFDFIYQTLFMINILKNEALKLNFNQHTNEYDLSGSVTEELIRLYGAPLKLIITKKINRDLTFGDFSHFKADNRACFEIFGMPENSEEFDQYERLQTQFGVPLDTSIGLYVSKISTFNLVQPSTNSKNEYDVTLPDSRIHDLIGSLIIVPSGKILEITEITLDCFGLNNVFLYNQYKNVYKFKCKTYVFRKSDELENDFVIRSDELLDKQTPNTDMHNELEKYFDELSSIKDKQQQETKDFYTNSDDVFGRF</sequence>
<accession>H6SUI9</accession>